<dbReference type="Gene3D" id="2.60.120.10">
    <property type="entry name" value="Jelly Rolls"/>
    <property type="match status" value="1"/>
</dbReference>
<keyword evidence="2" id="KW-0238">DNA-binding</keyword>
<evidence type="ECO:0000256" key="3">
    <source>
        <dbReference type="ARBA" id="ARBA00023163"/>
    </source>
</evidence>
<dbReference type="PANTHER" id="PTHR24567:SF68">
    <property type="entry name" value="DNA-BINDING TRANSCRIPTIONAL DUAL REGULATOR CRP"/>
    <property type="match status" value="1"/>
</dbReference>
<dbReference type="InterPro" id="IPR036390">
    <property type="entry name" value="WH_DNA-bd_sf"/>
</dbReference>
<name>A0A4R4A751_MARGR</name>
<dbReference type="InterPro" id="IPR012318">
    <property type="entry name" value="HTH_CRP"/>
</dbReference>
<dbReference type="Pfam" id="PF13545">
    <property type="entry name" value="HTH_Crp_2"/>
    <property type="match status" value="1"/>
</dbReference>
<evidence type="ECO:0000256" key="2">
    <source>
        <dbReference type="ARBA" id="ARBA00023125"/>
    </source>
</evidence>
<dbReference type="PROSITE" id="PS50042">
    <property type="entry name" value="CNMP_BINDING_3"/>
    <property type="match status" value="1"/>
</dbReference>
<sequence length="244" mass="26895">MDDERSKPWGWTVSQREIIESLRAAPLLARLEPAQLERVAARTTRLTLAAEQSLFLQGDAAERFFLVCAGQMQLYRLAPDGARKVIEIVSPGQTFAEALMFLNRPSYPVCASALAPTELIAIDAADFAAMLRESVDTCFLLLGALSQRLRGLIGEIDHLTLHTASGRLARYLLERLPPERRALRLEVPKGVLASRLSIQPETLSRALRQFVDAGVIALEGRHVTLLDRPRLVELAALEPGLGPE</sequence>
<dbReference type="InterPro" id="IPR000595">
    <property type="entry name" value="cNMP-bd_dom"/>
</dbReference>
<dbReference type="EMBL" id="SMDC01000010">
    <property type="protein sequence ID" value="TCW34484.1"/>
    <property type="molecule type" value="Genomic_DNA"/>
</dbReference>
<dbReference type="Proteomes" id="UP000295247">
    <property type="component" value="Unassembled WGS sequence"/>
</dbReference>
<dbReference type="SUPFAM" id="SSF46785">
    <property type="entry name" value="Winged helix' DNA-binding domain"/>
    <property type="match status" value="1"/>
</dbReference>
<dbReference type="InterPro" id="IPR018490">
    <property type="entry name" value="cNMP-bd_dom_sf"/>
</dbReference>
<accession>A0A4R4A751</accession>
<gene>
    <name evidence="6" type="ORF">EDC29_11029</name>
</gene>
<dbReference type="PANTHER" id="PTHR24567">
    <property type="entry name" value="CRP FAMILY TRANSCRIPTIONAL REGULATORY PROTEIN"/>
    <property type="match status" value="1"/>
</dbReference>
<keyword evidence="1" id="KW-0805">Transcription regulation</keyword>
<keyword evidence="3" id="KW-0804">Transcription</keyword>
<evidence type="ECO:0000259" key="5">
    <source>
        <dbReference type="PROSITE" id="PS51063"/>
    </source>
</evidence>
<dbReference type="PROSITE" id="PS51063">
    <property type="entry name" value="HTH_CRP_2"/>
    <property type="match status" value="1"/>
</dbReference>
<evidence type="ECO:0000313" key="6">
    <source>
        <dbReference type="EMBL" id="TCW34484.1"/>
    </source>
</evidence>
<feature type="domain" description="Cyclic nucleotide-binding" evidence="4">
    <location>
        <begin position="27"/>
        <end position="131"/>
    </location>
</feature>
<proteinExistence type="predicted"/>
<dbReference type="Gene3D" id="1.10.10.10">
    <property type="entry name" value="Winged helix-like DNA-binding domain superfamily/Winged helix DNA-binding domain"/>
    <property type="match status" value="1"/>
</dbReference>
<dbReference type="SMART" id="SM00419">
    <property type="entry name" value="HTH_CRP"/>
    <property type="match status" value="1"/>
</dbReference>
<feature type="domain" description="HTH crp-type" evidence="5">
    <location>
        <begin position="162"/>
        <end position="229"/>
    </location>
</feature>
<dbReference type="Pfam" id="PF00027">
    <property type="entry name" value="cNMP_binding"/>
    <property type="match status" value="1"/>
</dbReference>
<dbReference type="AlphaFoldDB" id="A0A4R4A751"/>
<dbReference type="GO" id="GO:0003700">
    <property type="term" value="F:DNA-binding transcription factor activity"/>
    <property type="evidence" value="ECO:0007669"/>
    <property type="project" value="TreeGrafter"/>
</dbReference>
<evidence type="ECO:0000313" key="7">
    <source>
        <dbReference type="Proteomes" id="UP000295247"/>
    </source>
</evidence>
<dbReference type="GO" id="GO:0005829">
    <property type="term" value="C:cytosol"/>
    <property type="evidence" value="ECO:0007669"/>
    <property type="project" value="TreeGrafter"/>
</dbReference>
<dbReference type="InterPro" id="IPR014710">
    <property type="entry name" value="RmlC-like_jellyroll"/>
</dbReference>
<evidence type="ECO:0000256" key="1">
    <source>
        <dbReference type="ARBA" id="ARBA00023015"/>
    </source>
</evidence>
<dbReference type="SUPFAM" id="SSF51206">
    <property type="entry name" value="cAMP-binding domain-like"/>
    <property type="match status" value="1"/>
</dbReference>
<dbReference type="GO" id="GO:0003677">
    <property type="term" value="F:DNA binding"/>
    <property type="evidence" value="ECO:0007669"/>
    <property type="project" value="UniProtKB-KW"/>
</dbReference>
<reference evidence="6 7" key="1">
    <citation type="submission" date="2019-03" db="EMBL/GenBank/DDBJ databases">
        <title>Genomic Encyclopedia of Type Strains, Phase IV (KMG-IV): sequencing the most valuable type-strain genomes for metagenomic binning, comparative biology and taxonomic classification.</title>
        <authorList>
            <person name="Goeker M."/>
        </authorList>
    </citation>
    <scope>NUCLEOTIDE SEQUENCE [LARGE SCALE GENOMIC DNA]</scope>
    <source>
        <strain evidence="6 7">DSM 203</strain>
    </source>
</reference>
<dbReference type="InterPro" id="IPR036388">
    <property type="entry name" value="WH-like_DNA-bd_sf"/>
</dbReference>
<evidence type="ECO:0000259" key="4">
    <source>
        <dbReference type="PROSITE" id="PS50042"/>
    </source>
</evidence>
<organism evidence="6 7">
    <name type="scientific">Marichromatium gracile</name>
    <name type="common">Chromatium gracile</name>
    <dbReference type="NCBI Taxonomy" id="1048"/>
    <lineage>
        <taxon>Bacteria</taxon>
        <taxon>Pseudomonadati</taxon>
        <taxon>Pseudomonadota</taxon>
        <taxon>Gammaproteobacteria</taxon>
        <taxon>Chromatiales</taxon>
        <taxon>Chromatiaceae</taxon>
        <taxon>Marichromatium</taxon>
    </lineage>
</organism>
<dbReference type="InterPro" id="IPR050397">
    <property type="entry name" value="Env_Response_Regulators"/>
</dbReference>
<protein>
    <submittedName>
        <fullName evidence="6">CRP-like cAMP-binding protein</fullName>
    </submittedName>
</protein>
<dbReference type="CDD" id="cd00038">
    <property type="entry name" value="CAP_ED"/>
    <property type="match status" value="1"/>
</dbReference>
<dbReference type="SMART" id="SM00100">
    <property type="entry name" value="cNMP"/>
    <property type="match status" value="1"/>
</dbReference>
<comment type="caution">
    <text evidence="6">The sequence shown here is derived from an EMBL/GenBank/DDBJ whole genome shotgun (WGS) entry which is preliminary data.</text>
</comment>